<sequence length="83" mass="9811">MDNYNITCLRSNNTKQETSKSTKNEIAKFIITAEAMFFGNPEAAYWRTEDKMFLYKKDPLKCQSLKCEKERGFLGWYGSHHIY</sequence>
<evidence type="ECO:0000313" key="2">
    <source>
        <dbReference type="Proteomes" id="UP000324222"/>
    </source>
</evidence>
<protein>
    <submittedName>
        <fullName evidence="1">Uncharacterized protein</fullName>
    </submittedName>
</protein>
<accession>A0A5B7DRJ2</accession>
<evidence type="ECO:0000313" key="1">
    <source>
        <dbReference type="EMBL" id="MPC24221.1"/>
    </source>
</evidence>
<reference evidence="1 2" key="1">
    <citation type="submission" date="2019-05" db="EMBL/GenBank/DDBJ databases">
        <title>Another draft genome of Portunus trituberculatus and its Hox gene families provides insights of decapod evolution.</title>
        <authorList>
            <person name="Jeong J.-H."/>
            <person name="Song I."/>
            <person name="Kim S."/>
            <person name="Choi T."/>
            <person name="Kim D."/>
            <person name="Ryu S."/>
            <person name="Kim W."/>
        </authorList>
    </citation>
    <scope>NUCLEOTIDE SEQUENCE [LARGE SCALE GENOMIC DNA]</scope>
    <source>
        <tissue evidence="1">Muscle</tissue>
    </source>
</reference>
<organism evidence="1 2">
    <name type="scientific">Portunus trituberculatus</name>
    <name type="common">Swimming crab</name>
    <name type="synonym">Neptunus trituberculatus</name>
    <dbReference type="NCBI Taxonomy" id="210409"/>
    <lineage>
        <taxon>Eukaryota</taxon>
        <taxon>Metazoa</taxon>
        <taxon>Ecdysozoa</taxon>
        <taxon>Arthropoda</taxon>
        <taxon>Crustacea</taxon>
        <taxon>Multicrustacea</taxon>
        <taxon>Malacostraca</taxon>
        <taxon>Eumalacostraca</taxon>
        <taxon>Eucarida</taxon>
        <taxon>Decapoda</taxon>
        <taxon>Pleocyemata</taxon>
        <taxon>Brachyura</taxon>
        <taxon>Eubrachyura</taxon>
        <taxon>Portunoidea</taxon>
        <taxon>Portunidae</taxon>
        <taxon>Portuninae</taxon>
        <taxon>Portunus</taxon>
    </lineage>
</organism>
<dbReference type="Proteomes" id="UP000324222">
    <property type="component" value="Unassembled WGS sequence"/>
</dbReference>
<comment type="caution">
    <text evidence="1">The sequence shown here is derived from an EMBL/GenBank/DDBJ whole genome shotgun (WGS) entry which is preliminary data.</text>
</comment>
<proteinExistence type="predicted"/>
<dbReference type="AlphaFoldDB" id="A0A5B7DRJ2"/>
<gene>
    <name evidence="1" type="ORF">E2C01_017298</name>
</gene>
<name>A0A5B7DRJ2_PORTR</name>
<keyword evidence="2" id="KW-1185">Reference proteome</keyword>
<dbReference type="EMBL" id="VSRR010001302">
    <property type="protein sequence ID" value="MPC24221.1"/>
    <property type="molecule type" value="Genomic_DNA"/>
</dbReference>